<dbReference type="EMBL" id="JABDJR010000575">
    <property type="protein sequence ID" value="NNF07932.1"/>
    <property type="molecule type" value="Genomic_DNA"/>
</dbReference>
<gene>
    <name evidence="2" type="ORF">HKN21_14305</name>
</gene>
<proteinExistence type="predicted"/>
<keyword evidence="1" id="KW-1133">Transmembrane helix</keyword>
<sequence length="73" mass="8973">MRRRTRRRRFLRFLRWPLLVVIVFLVGFSFVKPRNDRNWIPDHEKIPLSTFNGDQVQVRNVRHTQYTSVDSFT</sequence>
<evidence type="ECO:0000256" key="1">
    <source>
        <dbReference type="SAM" id="Phobius"/>
    </source>
</evidence>
<protein>
    <submittedName>
        <fullName evidence="2">Uncharacterized protein</fullName>
    </submittedName>
</protein>
<keyword evidence="1" id="KW-0812">Transmembrane</keyword>
<feature type="transmembrane region" description="Helical" evidence="1">
    <location>
        <begin position="12"/>
        <end position="31"/>
    </location>
</feature>
<dbReference type="AlphaFoldDB" id="A0A7Y2EBB7"/>
<accession>A0A7Y2EBB7</accession>
<keyword evidence="1" id="KW-0472">Membrane</keyword>
<comment type="caution">
    <text evidence="2">The sequence shown here is derived from an EMBL/GenBank/DDBJ whole genome shotgun (WGS) entry which is preliminary data.</text>
</comment>
<name>A0A7Y2EBB7_UNCEI</name>
<feature type="non-terminal residue" evidence="2">
    <location>
        <position position="73"/>
    </location>
</feature>
<dbReference type="Proteomes" id="UP000547674">
    <property type="component" value="Unassembled WGS sequence"/>
</dbReference>
<evidence type="ECO:0000313" key="2">
    <source>
        <dbReference type="EMBL" id="NNF07932.1"/>
    </source>
</evidence>
<reference evidence="2 3" key="1">
    <citation type="submission" date="2020-03" db="EMBL/GenBank/DDBJ databases">
        <title>Metabolic flexibility allows generalist bacteria to become dominant in a frequently disturbed ecosystem.</title>
        <authorList>
            <person name="Chen Y.-J."/>
            <person name="Leung P.M."/>
            <person name="Bay S.K."/>
            <person name="Hugenholtz P."/>
            <person name="Kessler A.J."/>
            <person name="Shelley G."/>
            <person name="Waite D.W."/>
            <person name="Cook P.L."/>
            <person name="Greening C."/>
        </authorList>
    </citation>
    <scope>NUCLEOTIDE SEQUENCE [LARGE SCALE GENOMIC DNA]</scope>
    <source>
        <strain evidence="2">SS_bin_28</strain>
    </source>
</reference>
<evidence type="ECO:0000313" key="3">
    <source>
        <dbReference type="Proteomes" id="UP000547674"/>
    </source>
</evidence>
<organism evidence="2 3">
    <name type="scientific">Eiseniibacteriota bacterium</name>
    <dbReference type="NCBI Taxonomy" id="2212470"/>
    <lineage>
        <taxon>Bacteria</taxon>
        <taxon>Candidatus Eiseniibacteriota</taxon>
    </lineage>
</organism>